<keyword evidence="2" id="KW-1185">Reference proteome</keyword>
<comment type="caution">
    <text evidence="1">The sequence shown here is derived from an EMBL/GenBank/DDBJ whole genome shotgun (WGS) entry which is preliminary data.</text>
</comment>
<accession>A0A813DB60</accession>
<protein>
    <submittedName>
        <fullName evidence="1">Uncharacterized protein</fullName>
    </submittedName>
</protein>
<evidence type="ECO:0000313" key="1">
    <source>
        <dbReference type="EMBL" id="CAE8585875.1"/>
    </source>
</evidence>
<name>A0A813DB60_POLGL</name>
<gene>
    <name evidence="1" type="ORF">PGLA1383_LOCUS4776</name>
</gene>
<sequence length="233" mass="24651">MPSHSPSMTQRSLGSNMGLALFDCRMGSLHASISLWSPQLFPTPRAQPSSSQGLAPLSTDAENFFLPGCCLSPAVQAQALSRSALLLSSSSSPPARLLCGSQLTLGLPRQGCLRAALSRGGGSHRSCNTFNSCCRAQLRRCFRAFYAPAGDARAALECGEGPIKRRKAFFAEPLCEILGAAGSLKKAGPKLGSIPSEFPKLCELHDMALMGFSLVNAANCRYLHSILADCIGF</sequence>
<dbReference type="Proteomes" id="UP000654075">
    <property type="component" value="Unassembled WGS sequence"/>
</dbReference>
<dbReference type="AlphaFoldDB" id="A0A813DB60"/>
<reference evidence="1" key="1">
    <citation type="submission" date="2021-02" db="EMBL/GenBank/DDBJ databases">
        <authorList>
            <person name="Dougan E. K."/>
            <person name="Rhodes N."/>
            <person name="Thang M."/>
            <person name="Chan C."/>
        </authorList>
    </citation>
    <scope>NUCLEOTIDE SEQUENCE</scope>
</reference>
<organism evidence="1 2">
    <name type="scientific">Polarella glacialis</name>
    <name type="common">Dinoflagellate</name>
    <dbReference type="NCBI Taxonomy" id="89957"/>
    <lineage>
        <taxon>Eukaryota</taxon>
        <taxon>Sar</taxon>
        <taxon>Alveolata</taxon>
        <taxon>Dinophyceae</taxon>
        <taxon>Suessiales</taxon>
        <taxon>Suessiaceae</taxon>
        <taxon>Polarella</taxon>
    </lineage>
</organism>
<proteinExistence type="predicted"/>
<evidence type="ECO:0000313" key="2">
    <source>
        <dbReference type="Proteomes" id="UP000654075"/>
    </source>
</evidence>
<dbReference type="EMBL" id="CAJNNV010001814">
    <property type="protein sequence ID" value="CAE8585875.1"/>
    <property type="molecule type" value="Genomic_DNA"/>
</dbReference>